<feature type="region of interest" description="Disordered" evidence="1">
    <location>
        <begin position="1"/>
        <end position="31"/>
    </location>
</feature>
<dbReference type="AlphaFoldDB" id="A0AAV7WYR0"/>
<name>A0AAV7WYR0_PLEWA</name>
<reference evidence="2" key="1">
    <citation type="journal article" date="2022" name="bioRxiv">
        <title>Sequencing and chromosome-scale assembly of the giantPleurodeles waltlgenome.</title>
        <authorList>
            <person name="Brown T."/>
            <person name="Elewa A."/>
            <person name="Iarovenko S."/>
            <person name="Subramanian E."/>
            <person name="Araus A.J."/>
            <person name="Petzold A."/>
            <person name="Susuki M."/>
            <person name="Suzuki K.-i.T."/>
            <person name="Hayashi T."/>
            <person name="Toyoda A."/>
            <person name="Oliveira C."/>
            <person name="Osipova E."/>
            <person name="Leigh N.D."/>
            <person name="Simon A."/>
            <person name="Yun M.H."/>
        </authorList>
    </citation>
    <scope>NUCLEOTIDE SEQUENCE</scope>
    <source>
        <strain evidence="2">20211129_DDA</strain>
        <tissue evidence="2">Liver</tissue>
    </source>
</reference>
<gene>
    <name evidence="2" type="ORF">NDU88_006009</name>
</gene>
<dbReference type="Proteomes" id="UP001066276">
    <property type="component" value="Chromosome 1_1"/>
</dbReference>
<accession>A0AAV7WYR0</accession>
<organism evidence="2 3">
    <name type="scientific">Pleurodeles waltl</name>
    <name type="common">Iberian ribbed newt</name>
    <dbReference type="NCBI Taxonomy" id="8319"/>
    <lineage>
        <taxon>Eukaryota</taxon>
        <taxon>Metazoa</taxon>
        <taxon>Chordata</taxon>
        <taxon>Craniata</taxon>
        <taxon>Vertebrata</taxon>
        <taxon>Euteleostomi</taxon>
        <taxon>Amphibia</taxon>
        <taxon>Batrachia</taxon>
        <taxon>Caudata</taxon>
        <taxon>Salamandroidea</taxon>
        <taxon>Salamandridae</taxon>
        <taxon>Pleurodelinae</taxon>
        <taxon>Pleurodeles</taxon>
    </lineage>
</organism>
<evidence type="ECO:0000313" key="2">
    <source>
        <dbReference type="EMBL" id="KAJ1218429.1"/>
    </source>
</evidence>
<comment type="caution">
    <text evidence="2">The sequence shown here is derived from an EMBL/GenBank/DDBJ whole genome shotgun (WGS) entry which is preliminary data.</text>
</comment>
<dbReference type="EMBL" id="JANPWB010000001">
    <property type="protein sequence ID" value="KAJ1218429.1"/>
    <property type="molecule type" value="Genomic_DNA"/>
</dbReference>
<protein>
    <submittedName>
        <fullName evidence="2">Uncharacterized protein</fullName>
    </submittedName>
</protein>
<evidence type="ECO:0000256" key="1">
    <source>
        <dbReference type="SAM" id="MobiDB-lite"/>
    </source>
</evidence>
<evidence type="ECO:0000313" key="3">
    <source>
        <dbReference type="Proteomes" id="UP001066276"/>
    </source>
</evidence>
<sequence>MSKVGGCLIPLREPPKRHTAGGEPVASGSHLYPDKLHPDRAERFCRAAAYDCRTCAALHCQASVRCLIFLQSACLPPSFAVLREAEVLWSSWGLGSAAGVPRECRSSAAMIFSRQACGRHGGAEDHLQMIRVRQRFRIKLQCFRCTKPN</sequence>
<proteinExistence type="predicted"/>
<keyword evidence="3" id="KW-1185">Reference proteome</keyword>